<protein>
    <recommendedName>
        <fullName evidence="5 15">Catalase</fullName>
        <ecNumber evidence="4 15">1.11.1.6</ecNumber>
    </recommendedName>
</protein>
<evidence type="ECO:0000259" key="17">
    <source>
        <dbReference type="SMART" id="SM01060"/>
    </source>
</evidence>
<comment type="function">
    <text evidence="2">Decomposes hydrogen peroxide into water and oxygen; serves to protect cells from the toxic effects of hydrogen peroxide.</text>
</comment>
<feature type="compositionally biased region" description="Polar residues" evidence="16">
    <location>
        <begin position="42"/>
        <end position="63"/>
    </location>
</feature>
<comment type="cofactor">
    <cofactor evidence="1 14">
        <name>heme</name>
        <dbReference type="ChEBI" id="CHEBI:30413"/>
    </cofactor>
</comment>
<evidence type="ECO:0000256" key="3">
    <source>
        <dbReference type="ARBA" id="ARBA00005329"/>
    </source>
</evidence>
<dbReference type="InterPro" id="IPR011614">
    <property type="entry name" value="Catalase_core"/>
</dbReference>
<dbReference type="PANTHER" id="PTHR11465">
    <property type="entry name" value="CATALASE"/>
    <property type="match status" value="1"/>
</dbReference>
<evidence type="ECO:0000256" key="14">
    <source>
        <dbReference type="PIRSR" id="PIRSR038928-2"/>
    </source>
</evidence>
<dbReference type="PIRSF" id="PIRSF038928">
    <property type="entry name" value="Catalase_clade1-3"/>
    <property type="match status" value="1"/>
</dbReference>
<dbReference type="PANTHER" id="PTHR11465:SF23">
    <property type="entry name" value="CATALASE-2"/>
    <property type="match status" value="1"/>
</dbReference>
<dbReference type="InterPro" id="IPR010582">
    <property type="entry name" value="Catalase_immune_responsive"/>
</dbReference>
<keyword evidence="11 15" id="KW-0376">Hydrogen peroxide</keyword>
<keyword evidence="10 14" id="KW-0408">Iron</keyword>
<dbReference type="InterPro" id="IPR024708">
    <property type="entry name" value="Catalase_AS"/>
</dbReference>
<feature type="active site" evidence="13">
    <location>
        <position position="172"/>
    </location>
</feature>
<dbReference type="Proteomes" id="UP000184418">
    <property type="component" value="Unassembled WGS sequence"/>
</dbReference>
<feature type="compositionally biased region" description="Basic and acidic residues" evidence="16">
    <location>
        <begin position="567"/>
        <end position="578"/>
    </location>
</feature>
<evidence type="ECO:0000256" key="15">
    <source>
        <dbReference type="RuleBase" id="RU000498"/>
    </source>
</evidence>
<gene>
    <name evidence="18" type="ORF">SAMN02745146_3314</name>
</gene>
<dbReference type="SUPFAM" id="SSF56634">
    <property type="entry name" value="Heme-dependent catalase-like"/>
    <property type="match status" value="1"/>
</dbReference>
<keyword evidence="6 15" id="KW-0575">Peroxidase</keyword>
<evidence type="ECO:0000256" key="10">
    <source>
        <dbReference type="ARBA" id="ARBA00023004"/>
    </source>
</evidence>
<dbReference type="GO" id="GO:0005737">
    <property type="term" value="C:cytoplasm"/>
    <property type="evidence" value="ECO:0007669"/>
    <property type="project" value="TreeGrafter"/>
</dbReference>
<dbReference type="GO" id="GO:0004096">
    <property type="term" value="F:catalase activity"/>
    <property type="evidence" value="ECO:0007669"/>
    <property type="project" value="UniProtKB-EC"/>
</dbReference>
<dbReference type="Pfam" id="PF06628">
    <property type="entry name" value="Catalase-rel"/>
    <property type="match status" value="1"/>
</dbReference>
<dbReference type="InterPro" id="IPR018028">
    <property type="entry name" value="Catalase"/>
</dbReference>
<evidence type="ECO:0000256" key="11">
    <source>
        <dbReference type="ARBA" id="ARBA00023324"/>
    </source>
</evidence>
<comment type="similarity">
    <text evidence="3 15">Belongs to the catalase family.</text>
</comment>
<dbReference type="RefSeq" id="WP_084539083.1">
    <property type="nucleotide sequence ID" value="NZ_FQYN01000007.1"/>
</dbReference>
<evidence type="ECO:0000256" key="1">
    <source>
        <dbReference type="ARBA" id="ARBA00001971"/>
    </source>
</evidence>
<dbReference type="CDD" id="cd08154">
    <property type="entry name" value="catalase_clade_1"/>
    <property type="match status" value="1"/>
</dbReference>
<evidence type="ECO:0000256" key="13">
    <source>
        <dbReference type="PIRSR" id="PIRSR038928-1"/>
    </source>
</evidence>
<evidence type="ECO:0000256" key="6">
    <source>
        <dbReference type="ARBA" id="ARBA00022559"/>
    </source>
</evidence>
<dbReference type="GO" id="GO:0046872">
    <property type="term" value="F:metal ion binding"/>
    <property type="evidence" value="ECO:0007669"/>
    <property type="project" value="UniProtKB-KW"/>
</dbReference>
<dbReference type="FunFam" id="2.40.180.10:FF:000002">
    <property type="entry name" value="Catalase"/>
    <property type="match status" value="1"/>
</dbReference>
<dbReference type="Gene3D" id="2.40.180.10">
    <property type="entry name" value="Catalase core domain"/>
    <property type="match status" value="1"/>
</dbReference>
<organism evidence="18 19">
    <name type="scientific">Hymenobacter daecheongensis DSM 21074</name>
    <dbReference type="NCBI Taxonomy" id="1121955"/>
    <lineage>
        <taxon>Bacteria</taxon>
        <taxon>Pseudomonadati</taxon>
        <taxon>Bacteroidota</taxon>
        <taxon>Cytophagia</taxon>
        <taxon>Cytophagales</taxon>
        <taxon>Hymenobacteraceae</taxon>
        <taxon>Hymenobacter</taxon>
    </lineage>
</organism>
<dbReference type="GO" id="GO:0042744">
    <property type="term" value="P:hydrogen peroxide catabolic process"/>
    <property type="evidence" value="ECO:0007669"/>
    <property type="project" value="UniProtKB-KW"/>
</dbReference>
<feature type="region of interest" description="Disordered" evidence="16">
    <location>
        <begin position="532"/>
        <end position="578"/>
    </location>
</feature>
<feature type="binding site" description="axial binding residue" evidence="14">
    <location>
        <position position="382"/>
    </location>
    <ligand>
        <name>heme</name>
        <dbReference type="ChEBI" id="CHEBI:30413"/>
    </ligand>
    <ligandPart>
        <name>Fe</name>
        <dbReference type="ChEBI" id="CHEBI:18248"/>
    </ligandPart>
</feature>
<comment type="catalytic activity">
    <reaction evidence="12 15">
        <text>2 H2O2 = O2 + 2 H2O</text>
        <dbReference type="Rhea" id="RHEA:20309"/>
        <dbReference type="ChEBI" id="CHEBI:15377"/>
        <dbReference type="ChEBI" id="CHEBI:15379"/>
        <dbReference type="ChEBI" id="CHEBI:16240"/>
        <dbReference type="EC" id="1.11.1.6"/>
    </reaction>
</comment>
<feature type="active site" evidence="13">
    <location>
        <position position="94"/>
    </location>
</feature>
<evidence type="ECO:0000313" key="19">
    <source>
        <dbReference type="Proteomes" id="UP000184418"/>
    </source>
</evidence>
<keyword evidence="19" id="KW-1185">Reference proteome</keyword>
<feature type="domain" description="Catalase core" evidence="17">
    <location>
        <begin position="47"/>
        <end position="440"/>
    </location>
</feature>
<sequence length="578" mass="64742">MQKDPNAQNAAAGDQETGGNGTGTAITGAGTSHDPRTAAGEQAQTLTTRQGHPIYDNQNTRTIGNRGPATLENYQLIEKISHFDRERIPERVVHARGAGAHGVFEAYGTVGTEPIGKYTRAKLFSQKGKQTPVFVRFSSVIHGGHSPETLRDPRGFATKFYTEDGNWDLVGNNLKVFFIRDAMKFPDMVHSLKPDPVTNRQDGGRIFDFMSNTPESLHMLTFLFSPWGIPANYRQMQGSGVNTYKWVNQDGVGTLVKYHWEPQQGVKNLTQPEAEAIQAKNFNHATQDLYEAIAQGNFPRWELRVQLMSDDDHPELDFDPLDDTKLWPEDQFPHLPVGMMTLNRNPENYFAEVEQVAFGTGVLVDGLDFSDDKMLQGRTFSYSDTQRYRVGPNYLQLPINAPKKHVATNQRDGQMTYHVDTAPNQNPHVNYEPSSLNGLTESPRAGADHEPEYRARLMRQKIDRRGDMDFKQAGERWRLHNDTEKQDLINNLTDALSAATPEIQDRMVELFSKCDAEYGQRLRTSLDNVAKDPSAATSRYMGGRVRPAAANGHTNGHQNGTNAPAQKAEEMAHDAKPY</sequence>
<keyword evidence="9 15" id="KW-0560">Oxidoreductase</keyword>
<dbReference type="EC" id="1.11.1.6" evidence="4 15"/>
<evidence type="ECO:0000256" key="8">
    <source>
        <dbReference type="ARBA" id="ARBA00022723"/>
    </source>
</evidence>
<evidence type="ECO:0000256" key="7">
    <source>
        <dbReference type="ARBA" id="ARBA00022617"/>
    </source>
</evidence>
<dbReference type="STRING" id="1121955.SAMN02745146_3314"/>
<accession>A0A1M6JY56</accession>
<dbReference type="EMBL" id="FQYN01000007">
    <property type="protein sequence ID" value="SHJ51634.1"/>
    <property type="molecule type" value="Genomic_DNA"/>
</dbReference>
<keyword evidence="8 14" id="KW-0479">Metal-binding</keyword>
<name>A0A1M6JY56_9BACT</name>
<dbReference type="PROSITE" id="PS00437">
    <property type="entry name" value="CATALASE_1"/>
    <property type="match status" value="1"/>
</dbReference>
<dbReference type="PROSITE" id="PS00438">
    <property type="entry name" value="CATALASE_2"/>
    <property type="match status" value="1"/>
</dbReference>
<evidence type="ECO:0000256" key="16">
    <source>
        <dbReference type="SAM" id="MobiDB-lite"/>
    </source>
</evidence>
<dbReference type="PROSITE" id="PS51402">
    <property type="entry name" value="CATALASE_3"/>
    <property type="match status" value="1"/>
</dbReference>
<evidence type="ECO:0000256" key="12">
    <source>
        <dbReference type="ARBA" id="ARBA00049254"/>
    </source>
</evidence>
<keyword evidence="7 14" id="KW-0349">Heme</keyword>
<dbReference type="PRINTS" id="PR00067">
    <property type="entry name" value="CATALASE"/>
</dbReference>
<feature type="compositionally biased region" description="Low complexity" evidence="16">
    <location>
        <begin position="548"/>
        <end position="563"/>
    </location>
</feature>
<dbReference type="GO" id="GO:0042542">
    <property type="term" value="P:response to hydrogen peroxide"/>
    <property type="evidence" value="ECO:0007669"/>
    <property type="project" value="TreeGrafter"/>
</dbReference>
<dbReference type="GO" id="GO:0020037">
    <property type="term" value="F:heme binding"/>
    <property type="evidence" value="ECO:0007669"/>
    <property type="project" value="InterPro"/>
</dbReference>
<dbReference type="OrthoDB" id="9760293at2"/>
<dbReference type="Pfam" id="PF00199">
    <property type="entry name" value="Catalase"/>
    <property type="match status" value="1"/>
</dbReference>
<dbReference type="AlphaFoldDB" id="A0A1M6JY56"/>
<reference evidence="18 19" key="1">
    <citation type="submission" date="2016-11" db="EMBL/GenBank/DDBJ databases">
        <authorList>
            <person name="Jaros S."/>
            <person name="Januszkiewicz K."/>
            <person name="Wedrychowicz H."/>
        </authorList>
    </citation>
    <scope>NUCLEOTIDE SEQUENCE [LARGE SCALE GENOMIC DNA]</scope>
    <source>
        <strain evidence="18 19">DSM 21074</strain>
    </source>
</reference>
<dbReference type="SMART" id="SM01060">
    <property type="entry name" value="Catalase"/>
    <property type="match status" value="1"/>
</dbReference>
<evidence type="ECO:0000256" key="2">
    <source>
        <dbReference type="ARBA" id="ARBA00002974"/>
    </source>
</evidence>
<dbReference type="InterPro" id="IPR020835">
    <property type="entry name" value="Catalase_sf"/>
</dbReference>
<dbReference type="InterPro" id="IPR002226">
    <property type="entry name" value="Catalase_haem_BS"/>
</dbReference>
<evidence type="ECO:0000256" key="9">
    <source>
        <dbReference type="ARBA" id="ARBA00023002"/>
    </source>
</evidence>
<evidence type="ECO:0000256" key="5">
    <source>
        <dbReference type="ARBA" id="ARBA00014132"/>
    </source>
</evidence>
<proteinExistence type="inferred from homology"/>
<evidence type="ECO:0000313" key="18">
    <source>
        <dbReference type="EMBL" id="SHJ51634.1"/>
    </source>
</evidence>
<dbReference type="InterPro" id="IPR024711">
    <property type="entry name" value="Catalase_clade1/3"/>
</dbReference>
<feature type="region of interest" description="Disordered" evidence="16">
    <location>
        <begin position="1"/>
        <end position="67"/>
    </location>
</feature>
<evidence type="ECO:0000256" key="4">
    <source>
        <dbReference type="ARBA" id="ARBA00012314"/>
    </source>
</evidence>